<dbReference type="AlphaFoldDB" id="S9PBF3"/>
<evidence type="ECO:0000313" key="2">
    <source>
        <dbReference type="Proteomes" id="UP000011682"/>
    </source>
</evidence>
<keyword evidence="2" id="KW-1185">Reference proteome</keyword>
<gene>
    <name evidence="1" type="ORF">D187_002748</name>
</gene>
<dbReference type="RefSeq" id="WP_002632467.1">
    <property type="nucleotide sequence ID" value="NZ_ANAH02000016.1"/>
</dbReference>
<dbReference type="Proteomes" id="UP000011682">
    <property type="component" value="Unassembled WGS sequence"/>
</dbReference>
<accession>S9PBF3</accession>
<dbReference type="OrthoDB" id="5510717at2"/>
<reference evidence="1" key="1">
    <citation type="submission" date="2013-05" db="EMBL/GenBank/DDBJ databases">
        <title>Genome assembly of Cystobacter fuscus DSM 2262.</title>
        <authorList>
            <person name="Sharma G."/>
            <person name="Khatri I."/>
            <person name="Kaur C."/>
            <person name="Mayilraj S."/>
            <person name="Subramanian S."/>
        </authorList>
    </citation>
    <scope>NUCLEOTIDE SEQUENCE [LARGE SCALE GENOMIC DNA]</scope>
    <source>
        <strain evidence="1">DSM 2262</strain>
    </source>
</reference>
<protein>
    <submittedName>
        <fullName evidence="1">Uncharacterized protein</fullName>
    </submittedName>
</protein>
<proteinExistence type="predicted"/>
<dbReference type="eggNOG" id="ENOG5031UU8">
    <property type="taxonomic scope" value="Bacteria"/>
</dbReference>
<comment type="caution">
    <text evidence="1">The sequence shown here is derived from an EMBL/GenBank/DDBJ whole genome shotgun (WGS) entry which is preliminary data.</text>
</comment>
<organism evidence="1 2">
    <name type="scientific">Cystobacter fuscus (strain ATCC 25194 / DSM 2262 / NBRC 100088 / M29)</name>
    <dbReference type="NCBI Taxonomy" id="1242864"/>
    <lineage>
        <taxon>Bacteria</taxon>
        <taxon>Pseudomonadati</taxon>
        <taxon>Myxococcota</taxon>
        <taxon>Myxococcia</taxon>
        <taxon>Myxococcales</taxon>
        <taxon>Cystobacterineae</taxon>
        <taxon>Archangiaceae</taxon>
        <taxon>Cystobacter</taxon>
    </lineage>
</organism>
<name>S9PBF3_CYSF2</name>
<sequence length="303" mass="33436">MSELPAALPPSDPLAALNTAFRDAYAARRDAVLAEMGPVIAQIDDLLILRMRGERHEGPARTRRYHEFKSLAHLPLALYALLSGPRGALDEATRERLTTLRRLVTDTEASLAQRAFSSEERTRQQRLLGAAREQIDQVLSSGSVSAGALAAYVRAQAPDLLRNAEDAARDQLETMHATVEAWKQRMTPEERDQLRAVVAVSHMSRPGNVAVQYFSVTLGERWEGRFDQEGLNPGKRVLAAETTFDEEASFTLLATHVLDANVGTRFFGEETRLSRDALADATERLLAKMFHQEPAPPSPPTSA</sequence>
<evidence type="ECO:0000313" key="1">
    <source>
        <dbReference type="EMBL" id="EPX59587.1"/>
    </source>
</evidence>
<dbReference type="EMBL" id="ANAH02000016">
    <property type="protein sequence ID" value="EPX59587.1"/>
    <property type="molecule type" value="Genomic_DNA"/>
</dbReference>